<protein>
    <submittedName>
        <fullName evidence="2">Uncharacterized protein</fullName>
    </submittedName>
</protein>
<sequence>MSVCVSCQKPLEVELEPDSDTEDVQMSASYSKAPAAAPETVPDDVHLNCGCHFHWDCLLSAYQITECPSCGKNLSSTSPTGDQQVLCILNNEGGLQENLDILPLLSEESYLKAYPNERKCRAFLEFCREGDMQAIIGMITGDSDDEDEDEEMGDDDNAGTKDVGIDALLRYQDPIGEMQSGLHAAVQTQSREVAWLLLLLASNLPLLEFPPEVFQEAEAQGIMRGLTEDKTDIRSLRDANGKTAEDVAREVGGVWATGWIGNGRLAI</sequence>
<name>A0A6A5VSV9_9PLEO</name>
<gene>
    <name evidence="2" type="ORF">BU23DRAFT_496736</name>
</gene>
<dbReference type="Proteomes" id="UP000800036">
    <property type="component" value="Unassembled WGS sequence"/>
</dbReference>
<dbReference type="EMBL" id="ML976657">
    <property type="protein sequence ID" value="KAF1979818.1"/>
    <property type="molecule type" value="Genomic_DNA"/>
</dbReference>
<keyword evidence="3" id="KW-1185">Reference proteome</keyword>
<organism evidence="2 3">
    <name type="scientific">Bimuria novae-zelandiae CBS 107.79</name>
    <dbReference type="NCBI Taxonomy" id="1447943"/>
    <lineage>
        <taxon>Eukaryota</taxon>
        <taxon>Fungi</taxon>
        <taxon>Dikarya</taxon>
        <taxon>Ascomycota</taxon>
        <taxon>Pezizomycotina</taxon>
        <taxon>Dothideomycetes</taxon>
        <taxon>Pleosporomycetidae</taxon>
        <taxon>Pleosporales</taxon>
        <taxon>Massarineae</taxon>
        <taxon>Didymosphaeriaceae</taxon>
        <taxon>Bimuria</taxon>
    </lineage>
</organism>
<dbReference type="AlphaFoldDB" id="A0A6A5VSV9"/>
<proteinExistence type="predicted"/>
<evidence type="ECO:0000256" key="1">
    <source>
        <dbReference type="SAM" id="MobiDB-lite"/>
    </source>
</evidence>
<accession>A0A6A5VSV9</accession>
<evidence type="ECO:0000313" key="3">
    <source>
        <dbReference type="Proteomes" id="UP000800036"/>
    </source>
</evidence>
<feature type="region of interest" description="Disordered" evidence="1">
    <location>
        <begin position="15"/>
        <end position="35"/>
    </location>
</feature>
<dbReference type="OrthoDB" id="46529at2759"/>
<reference evidence="2" key="1">
    <citation type="journal article" date="2020" name="Stud. Mycol.">
        <title>101 Dothideomycetes genomes: a test case for predicting lifestyles and emergence of pathogens.</title>
        <authorList>
            <person name="Haridas S."/>
            <person name="Albert R."/>
            <person name="Binder M."/>
            <person name="Bloem J."/>
            <person name="Labutti K."/>
            <person name="Salamov A."/>
            <person name="Andreopoulos B."/>
            <person name="Baker S."/>
            <person name="Barry K."/>
            <person name="Bills G."/>
            <person name="Bluhm B."/>
            <person name="Cannon C."/>
            <person name="Castanera R."/>
            <person name="Culley D."/>
            <person name="Daum C."/>
            <person name="Ezra D."/>
            <person name="Gonzalez J."/>
            <person name="Henrissat B."/>
            <person name="Kuo A."/>
            <person name="Liang C."/>
            <person name="Lipzen A."/>
            <person name="Lutzoni F."/>
            <person name="Magnuson J."/>
            <person name="Mondo S."/>
            <person name="Nolan M."/>
            <person name="Ohm R."/>
            <person name="Pangilinan J."/>
            <person name="Park H.-J."/>
            <person name="Ramirez L."/>
            <person name="Alfaro M."/>
            <person name="Sun H."/>
            <person name="Tritt A."/>
            <person name="Yoshinaga Y."/>
            <person name="Zwiers L.-H."/>
            <person name="Turgeon B."/>
            <person name="Goodwin S."/>
            <person name="Spatafora J."/>
            <person name="Crous P."/>
            <person name="Grigoriev I."/>
        </authorList>
    </citation>
    <scope>NUCLEOTIDE SEQUENCE</scope>
    <source>
        <strain evidence="2">CBS 107.79</strain>
    </source>
</reference>
<evidence type="ECO:0000313" key="2">
    <source>
        <dbReference type="EMBL" id="KAF1979818.1"/>
    </source>
</evidence>